<keyword evidence="3" id="KW-1185">Reference proteome</keyword>
<dbReference type="RefSeq" id="WP_143784140.1">
    <property type="nucleotide sequence ID" value="NZ_CP041616.1"/>
</dbReference>
<accession>A0A516GD54</accession>
<keyword evidence="1" id="KW-1133">Transmembrane helix</keyword>
<protein>
    <submittedName>
        <fullName evidence="2">Uncharacterized protein</fullName>
    </submittedName>
</protein>
<evidence type="ECO:0000256" key="1">
    <source>
        <dbReference type="SAM" id="Phobius"/>
    </source>
</evidence>
<organism evidence="2 3">
    <name type="scientific">Ornithinimicrobium ciconiae</name>
    <dbReference type="NCBI Taxonomy" id="2594265"/>
    <lineage>
        <taxon>Bacteria</taxon>
        <taxon>Bacillati</taxon>
        <taxon>Actinomycetota</taxon>
        <taxon>Actinomycetes</taxon>
        <taxon>Micrococcales</taxon>
        <taxon>Ornithinimicrobiaceae</taxon>
        <taxon>Ornithinimicrobium</taxon>
    </lineage>
</organism>
<evidence type="ECO:0000313" key="2">
    <source>
        <dbReference type="EMBL" id="QDO89454.1"/>
    </source>
</evidence>
<dbReference type="KEGG" id="orz:FNH13_14865"/>
<sequence>MLALAVLSGFATGLFAGFGLQQVLGQLGRSGFVLDGGDQGWNAGALIIVVAAVVVLVVPTLRRAGAGFVLGLVLGGLAQLVFFLWLFSSLR</sequence>
<dbReference type="AlphaFoldDB" id="A0A516GD54"/>
<dbReference type="Proteomes" id="UP000315395">
    <property type="component" value="Chromosome"/>
</dbReference>
<proteinExistence type="predicted"/>
<reference evidence="2 3" key="1">
    <citation type="submission" date="2019-07" db="EMBL/GenBank/DDBJ databases">
        <title>complete genome sequencing of Ornithinimicrobium sp. H23M54.</title>
        <authorList>
            <person name="Bae J.-W."/>
            <person name="Lee S.-Y."/>
        </authorList>
    </citation>
    <scope>NUCLEOTIDE SEQUENCE [LARGE SCALE GENOMIC DNA]</scope>
    <source>
        <strain evidence="2 3">H23M54</strain>
    </source>
</reference>
<keyword evidence="1" id="KW-0472">Membrane</keyword>
<name>A0A516GD54_9MICO</name>
<feature type="transmembrane region" description="Helical" evidence="1">
    <location>
        <begin position="41"/>
        <end position="61"/>
    </location>
</feature>
<keyword evidence="1" id="KW-0812">Transmembrane</keyword>
<evidence type="ECO:0000313" key="3">
    <source>
        <dbReference type="Proteomes" id="UP000315395"/>
    </source>
</evidence>
<dbReference type="EMBL" id="CP041616">
    <property type="protein sequence ID" value="QDO89454.1"/>
    <property type="molecule type" value="Genomic_DNA"/>
</dbReference>
<feature type="transmembrane region" description="Helical" evidence="1">
    <location>
        <begin position="68"/>
        <end position="87"/>
    </location>
</feature>
<gene>
    <name evidence="2" type="ORF">FNH13_14865</name>
</gene>